<dbReference type="Proteomes" id="UP000594262">
    <property type="component" value="Unplaced"/>
</dbReference>
<dbReference type="AlphaFoldDB" id="A0A7M5V168"/>
<keyword evidence="1" id="KW-0812">Transmembrane</keyword>
<evidence type="ECO:0000256" key="1">
    <source>
        <dbReference type="SAM" id="Phobius"/>
    </source>
</evidence>
<organism evidence="2 3">
    <name type="scientific">Clytia hemisphaerica</name>
    <dbReference type="NCBI Taxonomy" id="252671"/>
    <lineage>
        <taxon>Eukaryota</taxon>
        <taxon>Metazoa</taxon>
        <taxon>Cnidaria</taxon>
        <taxon>Hydrozoa</taxon>
        <taxon>Hydroidolina</taxon>
        <taxon>Leptothecata</taxon>
        <taxon>Obeliida</taxon>
        <taxon>Clytiidae</taxon>
        <taxon>Clytia</taxon>
    </lineage>
</organism>
<feature type="transmembrane region" description="Helical" evidence="1">
    <location>
        <begin position="7"/>
        <end position="30"/>
    </location>
</feature>
<feature type="transmembrane region" description="Helical" evidence="1">
    <location>
        <begin position="110"/>
        <end position="137"/>
    </location>
</feature>
<sequence>MINNNRISTILVSIFSMLYALTLLLLIHLYAKIDVYFQDHSGQQIHNFFIVSQIARVITSILILKCFNRLPEVNYENRNYLLPYIIWTAIDVFVNIVIIAYIFTTKIVNSTVIILVCILIIGTLMSMLFVGLMASYYRYLLKPMRTRGQSRVAFLDQEKKRRESEKDNGGLIMYG</sequence>
<feature type="transmembrane region" description="Helical" evidence="1">
    <location>
        <begin position="80"/>
        <end position="104"/>
    </location>
</feature>
<accession>A0A7M5V168</accession>
<keyword evidence="1" id="KW-1133">Transmembrane helix</keyword>
<dbReference type="EnsemblMetazoa" id="CLYHEMT000671.1">
    <property type="protein sequence ID" value="CLYHEMP000671.1"/>
    <property type="gene ID" value="CLYHEMG000671"/>
</dbReference>
<name>A0A7M5V168_9CNID</name>
<keyword evidence="3" id="KW-1185">Reference proteome</keyword>
<keyword evidence="1" id="KW-0472">Membrane</keyword>
<evidence type="ECO:0000313" key="3">
    <source>
        <dbReference type="Proteomes" id="UP000594262"/>
    </source>
</evidence>
<protein>
    <submittedName>
        <fullName evidence="2">Uncharacterized protein</fullName>
    </submittedName>
</protein>
<reference evidence="2" key="1">
    <citation type="submission" date="2021-01" db="UniProtKB">
        <authorList>
            <consortium name="EnsemblMetazoa"/>
        </authorList>
    </citation>
    <scope>IDENTIFICATION</scope>
</reference>
<feature type="transmembrane region" description="Helical" evidence="1">
    <location>
        <begin position="50"/>
        <end position="68"/>
    </location>
</feature>
<evidence type="ECO:0000313" key="2">
    <source>
        <dbReference type="EnsemblMetazoa" id="CLYHEMP000671.1"/>
    </source>
</evidence>
<proteinExistence type="predicted"/>